<gene>
    <name evidence="3" type="ORF">LZC94_45685</name>
</gene>
<feature type="transmembrane region" description="Helical" evidence="2">
    <location>
        <begin position="68"/>
        <end position="86"/>
    </location>
</feature>
<name>A0ABZ2LVZ2_9BACT</name>
<dbReference type="EMBL" id="CP089984">
    <property type="protein sequence ID" value="WXB15099.1"/>
    <property type="molecule type" value="Genomic_DNA"/>
</dbReference>
<reference evidence="3 4" key="1">
    <citation type="submission" date="2021-12" db="EMBL/GenBank/DDBJ databases">
        <title>Discovery of the Pendulisporaceae a myxobacterial family with distinct sporulation behavior and unique specialized metabolism.</title>
        <authorList>
            <person name="Garcia R."/>
            <person name="Popoff A."/>
            <person name="Bader C.D."/>
            <person name="Loehr J."/>
            <person name="Walesch S."/>
            <person name="Walt C."/>
            <person name="Boldt J."/>
            <person name="Bunk B."/>
            <person name="Haeckl F.J.F.P.J."/>
            <person name="Gunesch A.P."/>
            <person name="Birkelbach J."/>
            <person name="Nuebel U."/>
            <person name="Pietschmann T."/>
            <person name="Bach T."/>
            <person name="Mueller R."/>
        </authorList>
    </citation>
    <scope>NUCLEOTIDE SEQUENCE [LARGE SCALE GENOMIC DNA]</scope>
    <source>
        <strain evidence="3 4">MSr11954</strain>
    </source>
</reference>
<feature type="region of interest" description="Disordered" evidence="1">
    <location>
        <begin position="1"/>
        <end position="27"/>
    </location>
</feature>
<keyword evidence="4" id="KW-1185">Reference proteome</keyword>
<protein>
    <recommendedName>
        <fullName evidence="5">DUF304 domain-containing protein</fullName>
    </recommendedName>
</protein>
<sequence length="226" mass="25190">MSDRFDGRGMIARAEDEGAGTGHRMPKPKGVAIEGGEVLQPGAGGYRDPAAALRAPLKLTSRQMDRRFWLMAFGASVWDLFSAFLLRPPGRDDVDSWVSFHFGWPFFLVFVGTGIALTAIALWLLFIRTTLVVTAQTLSVKQWSATRIFQITTADLPVSELVSLFVEDTEREDGTVNDKPFYTTVYGLHARLANGDRKQLVSDLMSGSHARFFKQEIEAYLGIDRR</sequence>
<keyword evidence="2" id="KW-1133">Transmembrane helix</keyword>
<accession>A0ABZ2LVZ2</accession>
<organism evidence="3 4">
    <name type="scientific">Pendulispora albinea</name>
    <dbReference type="NCBI Taxonomy" id="2741071"/>
    <lineage>
        <taxon>Bacteria</taxon>
        <taxon>Pseudomonadati</taxon>
        <taxon>Myxococcota</taxon>
        <taxon>Myxococcia</taxon>
        <taxon>Myxococcales</taxon>
        <taxon>Sorangiineae</taxon>
        <taxon>Pendulisporaceae</taxon>
        <taxon>Pendulispora</taxon>
    </lineage>
</organism>
<keyword evidence="2" id="KW-0812">Transmembrane</keyword>
<evidence type="ECO:0008006" key="5">
    <source>
        <dbReference type="Google" id="ProtNLM"/>
    </source>
</evidence>
<keyword evidence="2" id="KW-0472">Membrane</keyword>
<evidence type="ECO:0000313" key="4">
    <source>
        <dbReference type="Proteomes" id="UP001370348"/>
    </source>
</evidence>
<dbReference type="RefSeq" id="WP_394824724.1">
    <property type="nucleotide sequence ID" value="NZ_CP089984.1"/>
</dbReference>
<dbReference type="Proteomes" id="UP001370348">
    <property type="component" value="Chromosome"/>
</dbReference>
<proteinExistence type="predicted"/>
<evidence type="ECO:0000256" key="1">
    <source>
        <dbReference type="SAM" id="MobiDB-lite"/>
    </source>
</evidence>
<evidence type="ECO:0000313" key="3">
    <source>
        <dbReference type="EMBL" id="WXB15099.1"/>
    </source>
</evidence>
<evidence type="ECO:0000256" key="2">
    <source>
        <dbReference type="SAM" id="Phobius"/>
    </source>
</evidence>
<feature type="transmembrane region" description="Helical" evidence="2">
    <location>
        <begin position="106"/>
        <end position="126"/>
    </location>
</feature>